<gene>
    <name evidence="5" type="ORF">BDN71DRAFT_1396345</name>
</gene>
<feature type="compositionally biased region" description="Basic residues" evidence="2">
    <location>
        <begin position="305"/>
        <end position="318"/>
    </location>
</feature>
<feature type="coiled-coil region" evidence="1">
    <location>
        <begin position="138"/>
        <end position="172"/>
    </location>
</feature>
<dbReference type="PANTHER" id="PTHR31005">
    <property type="entry name" value="DUF4139 DOMAIN-CONTAINING PROTEIN"/>
    <property type="match status" value="1"/>
</dbReference>
<protein>
    <recommendedName>
        <fullName evidence="7">Mucoidy inhibitor A</fullName>
    </recommendedName>
</protein>
<feature type="domain" description="DUF4140" evidence="4">
    <location>
        <begin position="27"/>
        <end position="121"/>
    </location>
</feature>
<evidence type="ECO:0000259" key="4">
    <source>
        <dbReference type="Pfam" id="PF13600"/>
    </source>
</evidence>
<dbReference type="OrthoDB" id="10068793at2759"/>
<dbReference type="NCBIfam" id="TIGR02231">
    <property type="entry name" value="mucoidy inhibitor MuiA family protein"/>
    <property type="match status" value="1"/>
</dbReference>
<name>A0A9P5ZSF2_PLEER</name>
<dbReference type="Pfam" id="PF13598">
    <property type="entry name" value="DUF4139"/>
    <property type="match status" value="1"/>
</dbReference>
<dbReference type="InterPro" id="IPR025554">
    <property type="entry name" value="DUF4140"/>
</dbReference>
<proteinExistence type="predicted"/>
<feature type="compositionally biased region" description="Pro residues" evidence="2">
    <location>
        <begin position="320"/>
        <end position="332"/>
    </location>
</feature>
<comment type="caution">
    <text evidence="5">The sequence shown here is derived from an EMBL/GenBank/DDBJ whole genome shotgun (WGS) entry which is preliminary data.</text>
</comment>
<reference evidence="5" key="1">
    <citation type="submission" date="2020-11" db="EMBL/GenBank/DDBJ databases">
        <authorList>
            <consortium name="DOE Joint Genome Institute"/>
            <person name="Ahrendt S."/>
            <person name="Riley R."/>
            <person name="Andreopoulos W."/>
            <person name="Labutti K."/>
            <person name="Pangilinan J."/>
            <person name="Ruiz-Duenas F.J."/>
            <person name="Barrasa J.M."/>
            <person name="Sanchez-Garcia M."/>
            <person name="Camarero S."/>
            <person name="Miyauchi S."/>
            <person name="Serrano A."/>
            <person name="Linde D."/>
            <person name="Babiker R."/>
            <person name="Drula E."/>
            <person name="Ayuso-Fernandez I."/>
            <person name="Pacheco R."/>
            <person name="Padilla G."/>
            <person name="Ferreira P."/>
            <person name="Barriuso J."/>
            <person name="Kellner H."/>
            <person name="Castanera R."/>
            <person name="Alfaro M."/>
            <person name="Ramirez L."/>
            <person name="Pisabarro A.G."/>
            <person name="Kuo A."/>
            <person name="Tritt A."/>
            <person name="Lipzen A."/>
            <person name="He G."/>
            <person name="Yan M."/>
            <person name="Ng V."/>
            <person name="Cullen D."/>
            <person name="Martin F."/>
            <person name="Rosso M.-N."/>
            <person name="Henrissat B."/>
            <person name="Hibbett D."/>
            <person name="Martinez A.T."/>
            <person name="Grigoriev I.V."/>
        </authorList>
    </citation>
    <scope>NUCLEOTIDE SEQUENCE</scope>
    <source>
        <strain evidence="5">ATCC 90797</strain>
    </source>
</reference>
<dbReference type="EMBL" id="MU154597">
    <property type="protein sequence ID" value="KAF9492677.1"/>
    <property type="molecule type" value="Genomic_DNA"/>
</dbReference>
<dbReference type="InterPro" id="IPR037291">
    <property type="entry name" value="DUF4139"/>
</dbReference>
<accession>A0A9P5ZSF2</accession>
<sequence length="605" mass="66404">MSQESSPEFAAHVVELTSVIDSKIVHVNLSPGHAEVTRMYKLSLEVGVNQVKISGLPTEVAHNSLRVEGRGAATIHDVSIAPTPPATVDPKIMSALVKEYQSMANKVRRCKDVSAFLEKYLRNIAVVPSDHPQIPMIMQTYEHESSKIDDRLMDLEDALEKLRLRRDEELKRTTQAQPSDPLQLTATIGIFADKGGEAEIALIYAVPGVSWQASYDIRINMQSKDAPFTLRYKAAISQSTGENWDNVQLTLGTVSPTFGLDVPSLGSYRLTTPSEFPPPVIIPRRVSHYQSTYPQAIVVPFSRSARSRPSRSRSRSRSRTPPPIIVPAPSPPRIMTHATMPVSNFGGLSATYDIPGLISVPNDARAHNVTIAELSLDSSFSWLVVPKVDLRAHLKAMKNSSEYTLVDGPANVYIDGSFVAKSRIPTASPQESFECSLGIDPSIRTTYVPLSKKTSSSGLINKTTTTAYSRQVIIRNTKSIPIENLKILDRVPISETSQITVKLINPALTLPPPPKMERSPSENTSILDKAKGYQFKPIKLSGTSSLKVSDNVTVQWEGEEDGEVGTGSDGRLSWHCTIPPQGKISVNLQWEESRPVGMVLVEQSR</sequence>
<dbReference type="InterPro" id="IPR011935">
    <property type="entry name" value="CHP02231"/>
</dbReference>
<organism evidence="5 6">
    <name type="scientific">Pleurotus eryngii</name>
    <name type="common">Boletus of the steppes</name>
    <dbReference type="NCBI Taxonomy" id="5323"/>
    <lineage>
        <taxon>Eukaryota</taxon>
        <taxon>Fungi</taxon>
        <taxon>Dikarya</taxon>
        <taxon>Basidiomycota</taxon>
        <taxon>Agaricomycotina</taxon>
        <taxon>Agaricomycetes</taxon>
        <taxon>Agaricomycetidae</taxon>
        <taxon>Agaricales</taxon>
        <taxon>Pleurotineae</taxon>
        <taxon>Pleurotaceae</taxon>
        <taxon>Pleurotus</taxon>
    </lineage>
</organism>
<dbReference type="AlphaFoldDB" id="A0A9P5ZSF2"/>
<feature type="region of interest" description="Disordered" evidence="2">
    <location>
        <begin position="303"/>
        <end position="332"/>
    </location>
</feature>
<evidence type="ECO:0008006" key="7">
    <source>
        <dbReference type="Google" id="ProtNLM"/>
    </source>
</evidence>
<evidence type="ECO:0000256" key="2">
    <source>
        <dbReference type="SAM" id="MobiDB-lite"/>
    </source>
</evidence>
<keyword evidence="1" id="KW-0175">Coiled coil</keyword>
<evidence type="ECO:0000256" key="1">
    <source>
        <dbReference type="SAM" id="Coils"/>
    </source>
</evidence>
<dbReference type="Pfam" id="PF13600">
    <property type="entry name" value="DUF4140"/>
    <property type="match status" value="1"/>
</dbReference>
<keyword evidence="6" id="KW-1185">Reference proteome</keyword>
<evidence type="ECO:0000313" key="5">
    <source>
        <dbReference type="EMBL" id="KAF9492677.1"/>
    </source>
</evidence>
<dbReference type="PANTHER" id="PTHR31005:SF8">
    <property type="entry name" value="DUF4139 DOMAIN-CONTAINING PROTEIN"/>
    <property type="match status" value="1"/>
</dbReference>
<feature type="domain" description="DUF4139" evidence="3">
    <location>
        <begin position="201"/>
        <end position="506"/>
    </location>
</feature>
<evidence type="ECO:0000313" key="6">
    <source>
        <dbReference type="Proteomes" id="UP000807025"/>
    </source>
</evidence>
<dbReference type="Proteomes" id="UP000807025">
    <property type="component" value="Unassembled WGS sequence"/>
</dbReference>
<evidence type="ECO:0000259" key="3">
    <source>
        <dbReference type="Pfam" id="PF13598"/>
    </source>
</evidence>